<dbReference type="PANTHER" id="PTHR34952:SF2">
    <property type="entry name" value="OS05G0113500 PROTEIN"/>
    <property type="match status" value="1"/>
</dbReference>
<dbReference type="OrthoDB" id="2016966at2759"/>
<name>A0A2Z7BK96_9LAMI</name>
<reference evidence="2 3" key="1">
    <citation type="journal article" date="2015" name="Proc. Natl. Acad. Sci. U.S.A.">
        <title>The resurrection genome of Boea hygrometrica: A blueprint for survival of dehydration.</title>
        <authorList>
            <person name="Xiao L."/>
            <person name="Yang G."/>
            <person name="Zhang L."/>
            <person name="Yang X."/>
            <person name="Zhao S."/>
            <person name="Ji Z."/>
            <person name="Zhou Q."/>
            <person name="Hu M."/>
            <person name="Wang Y."/>
            <person name="Chen M."/>
            <person name="Xu Y."/>
            <person name="Jin H."/>
            <person name="Xiao X."/>
            <person name="Hu G."/>
            <person name="Bao F."/>
            <person name="Hu Y."/>
            <person name="Wan P."/>
            <person name="Li L."/>
            <person name="Deng X."/>
            <person name="Kuang T."/>
            <person name="Xiang C."/>
            <person name="Zhu J.K."/>
            <person name="Oliver M.J."/>
            <person name="He Y."/>
        </authorList>
    </citation>
    <scope>NUCLEOTIDE SEQUENCE [LARGE SCALE GENOMIC DNA]</scope>
    <source>
        <strain evidence="3">cv. XS01</strain>
    </source>
</reference>
<gene>
    <name evidence="2" type="ORF">F511_04358</name>
</gene>
<dbReference type="EMBL" id="KV005005">
    <property type="protein sequence ID" value="KZV35053.1"/>
    <property type="molecule type" value="Genomic_DNA"/>
</dbReference>
<sequence length="273" mass="29012">MEVSVPYTPASQDHSKDGGGSAADPCESDDCNLRDLAVNDLETCLSESPNIKGHKLSTSSFYQFADNDGNVVGGDKQDDCDKRNSYSSASEKSSSKSATFLLSGDSKSSVDRPLVGKGKQEAETMAKLSEVNGCGKSENQHYTGSISLPNSSSIVSAMKGSREKQGIEPKKLSVTWAPDVYDPVPTAASHVPSNKNQRHRNDGKRYGKTKLKGGSKSSRGSKGKDKKQVHKNSGGNKVKPIHADSGLVGFSKPVMGIEMLVSGVHTPSMEVVF</sequence>
<feature type="compositionally biased region" description="Low complexity" evidence="1">
    <location>
        <begin position="85"/>
        <end position="98"/>
    </location>
</feature>
<dbReference type="Proteomes" id="UP000250235">
    <property type="component" value="Unassembled WGS sequence"/>
</dbReference>
<evidence type="ECO:0000313" key="2">
    <source>
        <dbReference type="EMBL" id="KZV35053.1"/>
    </source>
</evidence>
<organism evidence="2 3">
    <name type="scientific">Dorcoceras hygrometricum</name>
    <dbReference type="NCBI Taxonomy" id="472368"/>
    <lineage>
        <taxon>Eukaryota</taxon>
        <taxon>Viridiplantae</taxon>
        <taxon>Streptophyta</taxon>
        <taxon>Embryophyta</taxon>
        <taxon>Tracheophyta</taxon>
        <taxon>Spermatophyta</taxon>
        <taxon>Magnoliopsida</taxon>
        <taxon>eudicotyledons</taxon>
        <taxon>Gunneridae</taxon>
        <taxon>Pentapetalae</taxon>
        <taxon>asterids</taxon>
        <taxon>lamiids</taxon>
        <taxon>Lamiales</taxon>
        <taxon>Gesneriaceae</taxon>
        <taxon>Didymocarpoideae</taxon>
        <taxon>Trichosporeae</taxon>
        <taxon>Loxocarpinae</taxon>
        <taxon>Dorcoceras</taxon>
    </lineage>
</organism>
<protein>
    <submittedName>
        <fullName evidence="2">Uncharacterized protein</fullName>
    </submittedName>
</protein>
<dbReference type="PANTHER" id="PTHR34952">
    <property type="entry name" value="OS05G0113500 PROTEIN"/>
    <property type="match status" value="1"/>
</dbReference>
<keyword evidence="3" id="KW-1185">Reference proteome</keyword>
<dbReference type="AlphaFoldDB" id="A0A2Z7BK96"/>
<feature type="compositionally biased region" description="Basic residues" evidence="1">
    <location>
        <begin position="206"/>
        <end position="230"/>
    </location>
</feature>
<evidence type="ECO:0000313" key="3">
    <source>
        <dbReference type="Proteomes" id="UP000250235"/>
    </source>
</evidence>
<accession>A0A2Z7BK96</accession>
<feature type="region of interest" description="Disordered" evidence="1">
    <location>
        <begin position="1"/>
        <end position="29"/>
    </location>
</feature>
<feature type="compositionally biased region" description="Basic and acidic residues" evidence="1">
    <location>
        <begin position="75"/>
        <end position="84"/>
    </location>
</feature>
<feature type="compositionally biased region" description="Low complexity" evidence="1">
    <location>
        <begin position="145"/>
        <end position="156"/>
    </location>
</feature>
<feature type="compositionally biased region" description="Basic and acidic residues" evidence="1">
    <location>
        <begin position="160"/>
        <end position="171"/>
    </location>
</feature>
<feature type="region of interest" description="Disordered" evidence="1">
    <location>
        <begin position="67"/>
        <end position="245"/>
    </location>
</feature>
<proteinExistence type="predicted"/>
<evidence type="ECO:0000256" key="1">
    <source>
        <dbReference type="SAM" id="MobiDB-lite"/>
    </source>
</evidence>